<accession>A0AAP9AGA6</accession>
<reference evidence="1 2" key="1">
    <citation type="submission" date="2019-01" db="EMBL/GenBank/DDBJ databases">
        <title>Florfenicol resistance in Enterobacteriaceae and whole-genome sequence analysis of florfenicol-resistant Leclercia adecarboxylata strain R25.</title>
        <authorList>
            <person name="Bao Q."/>
            <person name="Ying Y."/>
        </authorList>
    </citation>
    <scope>NUCLEOTIDE SEQUENCE [LARGE SCALE GENOMIC DNA]</scope>
    <source>
        <strain evidence="1 2">R25</strain>
    </source>
</reference>
<sequence>MDKLIETYRRRILKAALLRHLRKTGSNCIIINQPKGEIKTIELTEILLDGLLSRFEKQAVSEFGNIEGVKAVRGIYSSAVDVNGRGEFLTESGKELIDDLIAELVDFAKKHKPSVAEGEHVKSAKR</sequence>
<protein>
    <submittedName>
        <fullName evidence="1">Uncharacterized protein</fullName>
    </submittedName>
</protein>
<dbReference type="AlphaFoldDB" id="A0AAP9AGA6"/>
<evidence type="ECO:0000313" key="2">
    <source>
        <dbReference type="Proteomes" id="UP000317812"/>
    </source>
</evidence>
<dbReference type="Proteomes" id="UP000317812">
    <property type="component" value="Chromosome"/>
</dbReference>
<name>A0AAP9AGA6_9ENTR</name>
<organism evidence="1 2">
    <name type="scientific">Leclercia adecarboxylata</name>
    <dbReference type="NCBI Taxonomy" id="83655"/>
    <lineage>
        <taxon>Bacteria</taxon>
        <taxon>Pseudomonadati</taxon>
        <taxon>Pseudomonadota</taxon>
        <taxon>Gammaproteobacteria</taxon>
        <taxon>Enterobacterales</taxon>
        <taxon>Enterobacteriaceae</taxon>
        <taxon>Leclercia</taxon>
    </lineage>
</organism>
<evidence type="ECO:0000313" key="1">
    <source>
        <dbReference type="EMBL" id="QDK16978.1"/>
    </source>
</evidence>
<dbReference type="EMBL" id="CP035382">
    <property type="protein sequence ID" value="QDK16978.1"/>
    <property type="molecule type" value="Genomic_DNA"/>
</dbReference>
<gene>
    <name evidence="1" type="ORF">ES815_01110</name>
</gene>
<dbReference type="RefSeq" id="WP_063135776.1">
    <property type="nucleotide sequence ID" value="NZ_CP035382.1"/>
</dbReference>
<proteinExistence type="predicted"/>